<evidence type="ECO:0000313" key="6">
    <source>
        <dbReference type="Proteomes" id="UP000193811"/>
    </source>
</evidence>
<organism evidence="3 5">
    <name type="scientific">Mycolicibacterium conceptionense</name>
    <dbReference type="NCBI Taxonomy" id="451644"/>
    <lineage>
        <taxon>Bacteria</taxon>
        <taxon>Bacillati</taxon>
        <taxon>Actinomycetota</taxon>
        <taxon>Actinomycetes</taxon>
        <taxon>Mycobacteriales</taxon>
        <taxon>Mycobacteriaceae</taxon>
        <taxon>Mycolicibacterium</taxon>
    </lineage>
</organism>
<keyword evidence="2" id="KW-1133">Transmembrane helix</keyword>
<proteinExistence type="predicted"/>
<reference evidence="3 5" key="1">
    <citation type="submission" date="2015-03" db="EMBL/GenBank/DDBJ databases">
        <authorList>
            <person name="Murphy D."/>
        </authorList>
    </citation>
    <scope>NUCLEOTIDE SEQUENCE [LARGE SCALE GENOMIC DNA]</scope>
    <source>
        <strain evidence="3 5">D16</strain>
    </source>
</reference>
<dbReference type="RefSeq" id="WP_085140567.1">
    <property type="nucleotide sequence ID" value="NZ_JACKVA010000033.1"/>
</dbReference>
<dbReference type="AlphaFoldDB" id="A0A0U1DI48"/>
<evidence type="ECO:0000313" key="3">
    <source>
        <dbReference type="EMBL" id="CQD17012.1"/>
    </source>
</evidence>
<sequence length="209" mass="21079">MSDVNWWLMALAFVLGLVLTLALTLRRVKREVPVYGALGRRPDTAAGAGTGAKTAAAGGTAAGTTAVTDDATTRLPKVGAGDEPTTQLPKVTSPGAAAAGAAAAGAAGAAGAAKFASGGGAHEAPDDEAGEDVKVVEETPYGAGSVRVSGAGTPKGYLIKGNEDSMLYHSPESPSYSVTIAEIWFADVESAEKAGFNRWDSGKSQREKK</sequence>
<keyword evidence="2" id="KW-0472">Membrane</keyword>
<reference evidence="4 6" key="2">
    <citation type="submission" date="2016-01" db="EMBL/GenBank/DDBJ databases">
        <title>The new phylogeny of the genus Mycobacterium.</title>
        <authorList>
            <person name="Tarcisio F."/>
            <person name="Conor M."/>
            <person name="Antonella G."/>
            <person name="Elisabetta G."/>
            <person name="Giulia F.S."/>
            <person name="Sara T."/>
            <person name="Anna F."/>
            <person name="Clotilde B."/>
            <person name="Roberto B."/>
            <person name="Veronica D.S."/>
            <person name="Fabio R."/>
            <person name="Monica P."/>
            <person name="Olivier J."/>
            <person name="Enrico T."/>
            <person name="Nicola S."/>
        </authorList>
    </citation>
    <scope>NUCLEOTIDE SEQUENCE [LARGE SCALE GENOMIC DNA]</scope>
    <source>
        <strain evidence="4 6">CCUG 50187</strain>
    </source>
</reference>
<evidence type="ECO:0000313" key="4">
    <source>
        <dbReference type="EMBL" id="ORV28447.1"/>
    </source>
</evidence>
<accession>A0A0U1DI48</accession>
<gene>
    <name evidence="4" type="ORF">AWB98_09375</name>
    <name evidence="3" type="ORF">BN970_03669</name>
</gene>
<keyword evidence="2" id="KW-0812">Transmembrane</keyword>
<name>A0A0U1DI48_9MYCO</name>
<dbReference type="EMBL" id="LQOP01000011">
    <property type="protein sequence ID" value="ORV28447.1"/>
    <property type="molecule type" value="Genomic_DNA"/>
</dbReference>
<dbReference type="GeneID" id="44300488"/>
<feature type="region of interest" description="Disordered" evidence="1">
    <location>
        <begin position="39"/>
        <end position="93"/>
    </location>
</feature>
<evidence type="ECO:0000256" key="2">
    <source>
        <dbReference type="SAM" id="Phobius"/>
    </source>
</evidence>
<dbReference type="EMBL" id="CTEF01000002">
    <property type="protein sequence ID" value="CQD17012.1"/>
    <property type="molecule type" value="Genomic_DNA"/>
</dbReference>
<feature type="transmembrane region" description="Helical" evidence="2">
    <location>
        <begin position="6"/>
        <end position="25"/>
    </location>
</feature>
<evidence type="ECO:0000256" key="1">
    <source>
        <dbReference type="SAM" id="MobiDB-lite"/>
    </source>
</evidence>
<dbReference type="Proteomes" id="UP000182227">
    <property type="component" value="Unassembled WGS sequence"/>
</dbReference>
<protein>
    <submittedName>
        <fullName evidence="3">Exported or membrane protein</fullName>
    </submittedName>
</protein>
<keyword evidence="6" id="KW-1185">Reference proteome</keyword>
<dbReference type="Proteomes" id="UP000193811">
    <property type="component" value="Unassembled WGS sequence"/>
</dbReference>
<feature type="compositionally biased region" description="Low complexity" evidence="1">
    <location>
        <begin position="44"/>
        <end position="70"/>
    </location>
</feature>
<evidence type="ECO:0000313" key="5">
    <source>
        <dbReference type="Proteomes" id="UP000182227"/>
    </source>
</evidence>